<keyword evidence="1" id="KW-0479">Metal-binding</keyword>
<evidence type="ECO:0000256" key="1">
    <source>
        <dbReference type="PROSITE-ProRule" id="PRU00024"/>
    </source>
</evidence>
<evidence type="ECO:0000256" key="2">
    <source>
        <dbReference type="SAM" id="Coils"/>
    </source>
</evidence>
<organism evidence="4 5">
    <name type="scientific">Clavelina lepadiformis</name>
    <name type="common">Light-bulb sea squirt</name>
    <name type="synonym">Ascidia lepadiformis</name>
    <dbReference type="NCBI Taxonomy" id="159417"/>
    <lineage>
        <taxon>Eukaryota</taxon>
        <taxon>Metazoa</taxon>
        <taxon>Chordata</taxon>
        <taxon>Tunicata</taxon>
        <taxon>Ascidiacea</taxon>
        <taxon>Aplousobranchia</taxon>
        <taxon>Clavelinidae</taxon>
        <taxon>Clavelina</taxon>
    </lineage>
</organism>
<keyword evidence="2" id="KW-0175">Coiled coil</keyword>
<dbReference type="Gene3D" id="3.30.160.60">
    <property type="entry name" value="Classic Zinc Finger"/>
    <property type="match status" value="1"/>
</dbReference>
<accession>A0ABP0FEU4</accession>
<dbReference type="InterPro" id="IPR000315">
    <property type="entry name" value="Znf_B-box"/>
</dbReference>
<feature type="domain" description="B box-type" evidence="3">
    <location>
        <begin position="59"/>
        <end position="103"/>
    </location>
</feature>
<protein>
    <recommendedName>
        <fullName evidence="3">B box-type domain-containing protein</fullName>
    </recommendedName>
</protein>
<evidence type="ECO:0000313" key="5">
    <source>
        <dbReference type="Proteomes" id="UP001642483"/>
    </source>
</evidence>
<dbReference type="Proteomes" id="UP001642483">
    <property type="component" value="Unassembled WGS sequence"/>
</dbReference>
<feature type="domain" description="B box-type" evidence="3">
    <location>
        <begin position="1"/>
        <end position="46"/>
    </location>
</feature>
<dbReference type="EMBL" id="CAWYQH010000035">
    <property type="protein sequence ID" value="CAK8676862.1"/>
    <property type="molecule type" value="Genomic_DNA"/>
</dbReference>
<proteinExistence type="predicted"/>
<dbReference type="PANTHER" id="PTHR25462:SF296">
    <property type="entry name" value="MEIOTIC P26, ISOFORM F"/>
    <property type="match status" value="1"/>
</dbReference>
<name>A0ABP0FEU4_CLALP</name>
<keyword evidence="1" id="KW-0862">Zinc</keyword>
<comment type="caution">
    <text evidence="4">The sequence shown here is derived from an EMBL/GenBank/DDBJ whole genome shotgun (WGS) entry which is preliminary data.</text>
</comment>
<reference evidence="4 5" key="1">
    <citation type="submission" date="2024-02" db="EMBL/GenBank/DDBJ databases">
        <authorList>
            <person name="Daric V."/>
            <person name="Darras S."/>
        </authorList>
    </citation>
    <scope>NUCLEOTIDE SEQUENCE [LARGE SCALE GENOMIC DNA]</scope>
</reference>
<keyword evidence="1" id="KW-0863">Zinc-finger</keyword>
<gene>
    <name evidence="4" type="ORF">CVLEPA_LOCUS6287</name>
</gene>
<dbReference type="PROSITE" id="PS50119">
    <property type="entry name" value="ZF_BBOX"/>
    <property type="match status" value="2"/>
</dbReference>
<dbReference type="SUPFAM" id="SSF57845">
    <property type="entry name" value="B-box zinc-binding domain"/>
    <property type="match status" value="1"/>
</dbReference>
<feature type="coiled-coil region" evidence="2">
    <location>
        <begin position="118"/>
        <end position="149"/>
    </location>
</feature>
<dbReference type="PANTHER" id="PTHR25462">
    <property type="entry name" value="BONUS, ISOFORM C-RELATED"/>
    <property type="match status" value="1"/>
</dbReference>
<keyword evidence="5" id="KW-1185">Reference proteome</keyword>
<sequence length="540" mass="62276">MYCTSCGLRFNRSSFIFCSKCSQLLCHICQNDHKHAELQKDDLIDVGQLTSFFQVEATECTSLCRNKHDKSADYFCEICQEFICHSCLTFYHQHSKKKRLQKYSDQIQNALTGCETMILSKESNLERAIKNLKQKEAEKSLQIRKAEEAIRFSSQEMLFKVAMAIQKREKFLRNRYFSAFQSQLKTTKKTIENIQSFLDLFKKAKQVVTKMKESKTIPTEKDLFFNLSAMNRLDLSFLTASNPDDDIKPLKILKLPENKIDEMCQTLLRFKEKKVRLNGNPKTAPANCMNKTEHNISFLEEDVISIGETDEELGEFFIVSDPVKVQGITGQGKQVLRGPSFLQELNGTSPLINGFRKEESYFNQAEKTRRDDTNDNYIHNCSELEHQLKKTSSKETQTLKSISHSALNAARSKLKVQDKDEKALRSRSTGSIYKKSYRPILCQSEAKTSSDGRNRRFITNANDLQNKGSVGRTPTEKKINGVRWQLDEATQGYSRLILDHHSLYHKNDHHISRTSSRKKQILRTAKEQVLNNPKLKFTLL</sequence>
<evidence type="ECO:0000259" key="3">
    <source>
        <dbReference type="PROSITE" id="PS50119"/>
    </source>
</evidence>
<evidence type="ECO:0000313" key="4">
    <source>
        <dbReference type="EMBL" id="CAK8676862.1"/>
    </source>
</evidence>
<dbReference type="InterPro" id="IPR047153">
    <property type="entry name" value="TRIM45/56/19-like"/>
</dbReference>
<dbReference type="CDD" id="cd19757">
    <property type="entry name" value="Bbox1"/>
    <property type="match status" value="1"/>
</dbReference>